<comment type="caution">
    <text evidence="1">The sequence shown here is derived from an EMBL/GenBank/DDBJ whole genome shotgun (WGS) entry which is preliminary data.</text>
</comment>
<proteinExistence type="predicted"/>
<keyword evidence="2" id="KW-1185">Reference proteome</keyword>
<sequence>MTTRTLIQALGGYRAVAMRLNKKPTTVHTHMQEGVMPAAWYDALCKMAREQQVDEPSRALFSFLKVTPTQREDAA</sequence>
<evidence type="ECO:0000313" key="2">
    <source>
        <dbReference type="Proteomes" id="UP001441944"/>
    </source>
</evidence>
<protein>
    <submittedName>
        <fullName evidence="1">Uncharacterized protein</fullName>
    </submittedName>
</protein>
<accession>A0ABQ0AJW7</accession>
<gene>
    <name evidence="1" type="ORF">NBRC116598_16110</name>
</gene>
<name>A0ABQ0AJW7_9RHOB</name>
<dbReference type="Proteomes" id="UP001441944">
    <property type="component" value="Unassembled WGS sequence"/>
</dbReference>
<dbReference type="RefSeq" id="WP_027240696.1">
    <property type="nucleotide sequence ID" value="NZ_BAABWU010000004.1"/>
</dbReference>
<organism evidence="1 2">
    <name type="scientific">Pseudophaeobacter arcticus</name>
    <dbReference type="NCBI Taxonomy" id="385492"/>
    <lineage>
        <taxon>Bacteria</taxon>
        <taxon>Pseudomonadati</taxon>
        <taxon>Pseudomonadota</taxon>
        <taxon>Alphaproteobacteria</taxon>
        <taxon>Rhodobacterales</taxon>
        <taxon>Paracoccaceae</taxon>
        <taxon>Pseudophaeobacter</taxon>
    </lineage>
</organism>
<reference evidence="1 2" key="1">
    <citation type="submission" date="2024-04" db="EMBL/GenBank/DDBJ databases">
        <title>Draft genome sequence of Pseudophaeobacter arcticus NBRC 116598.</title>
        <authorList>
            <person name="Miyakawa T."/>
            <person name="Kusuya Y."/>
            <person name="Miura T."/>
        </authorList>
    </citation>
    <scope>NUCLEOTIDE SEQUENCE [LARGE SCALE GENOMIC DNA]</scope>
    <source>
        <strain evidence="1 2">SU-CL00105</strain>
    </source>
</reference>
<evidence type="ECO:0000313" key="1">
    <source>
        <dbReference type="EMBL" id="GAA6196167.1"/>
    </source>
</evidence>
<dbReference type="EMBL" id="BAABWU010000004">
    <property type="protein sequence ID" value="GAA6196167.1"/>
    <property type="molecule type" value="Genomic_DNA"/>
</dbReference>